<dbReference type="Pfam" id="PF08201">
    <property type="entry name" value="BssC_TutF"/>
    <property type="match status" value="1"/>
</dbReference>
<dbReference type="GO" id="GO:0018805">
    <property type="term" value="F:benzylsuccinate synthase activity"/>
    <property type="evidence" value="ECO:0007669"/>
    <property type="project" value="UniProtKB-EC"/>
</dbReference>
<dbReference type="AlphaFoldDB" id="A0A445MQH9"/>
<proteinExistence type="predicted"/>
<reference evidence="1" key="1">
    <citation type="submission" date="2018-01" db="EMBL/GenBank/DDBJ databases">
        <authorList>
            <person name="Regsiter A."/>
            <person name="William W."/>
        </authorList>
    </citation>
    <scope>NUCLEOTIDE SEQUENCE</scope>
    <source>
        <strain evidence="1">TRIP AH-1</strain>
    </source>
</reference>
<dbReference type="EC" id="4.1.99.11" evidence="1"/>
<accession>A0A445MQH9</accession>
<evidence type="ECO:0000313" key="1">
    <source>
        <dbReference type="EMBL" id="SPD71717.1"/>
    </source>
</evidence>
<dbReference type="EMBL" id="OJIN01000001">
    <property type="protein sequence ID" value="SPD71717.1"/>
    <property type="molecule type" value="Genomic_DNA"/>
</dbReference>
<organism evidence="1">
    <name type="scientific">uncultured Desulfobacterium sp</name>
    <dbReference type="NCBI Taxonomy" id="201089"/>
    <lineage>
        <taxon>Bacteria</taxon>
        <taxon>Pseudomonadati</taxon>
        <taxon>Thermodesulfobacteriota</taxon>
        <taxon>Desulfobacteria</taxon>
        <taxon>Desulfobacterales</taxon>
        <taxon>Desulfobacteriaceae</taxon>
        <taxon>Desulfobacterium</taxon>
        <taxon>environmental samples</taxon>
    </lineage>
</organism>
<sequence length="57" mass="6437">MPKCEECTYFNPISKESADAGSKNGDCVIEKKDEKGKFWLAKEVDADTESCSNFQKR</sequence>
<gene>
    <name evidence="1" type="primary">bssC</name>
    <name evidence="1" type="ORF">PITCH_A10003</name>
</gene>
<dbReference type="Gene3D" id="6.20.90.20">
    <property type="entry name" value="Benzylsuccinate synthase gamma subunit"/>
    <property type="match status" value="1"/>
</dbReference>
<name>A0A445MQH9_9BACT</name>
<keyword evidence="1" id="KW-0456">Lyase</keyword>
<dbReference type="InterPro" id="IPR038640">
    <property type="entry name" value="BssC_sf"/>
</dbReference>
<protein>
    <submittedName>
        <fullName evidence="1">Benzylsuccinate synthase gamma subunit</fullName>
        <ecNumber evidence="1">4.1.99.11</ecNumber>
    </submittedName>
</protein>
<dbReference type="InterPro" id="IPR013161">
    <property type="entry name" value="BssC"/>
</dbReference>